<dbReference type="Proteomes" id="UP001620626">
    <property type="component" value="Unassembled WGS sequence"/>
</dbReference>
<sequence length="365" mass="41971">MSDTPKEAEKAMEKEIFISGDGWLAVFDLLAPSQLGLGIAMISHRFDFFVDKHFKARKWALKFVGIRSKIGGNGTKEMKIVNEQIGTNDGKPMPIPLIQLPRKVIGFERIDISFIDRNAITFLHRFRQLFASRPINLLINTHNDRIAEFLLRNIWPMFGKNIAVFGLSDTIFRRLRQLVPSILNDLPLLRVVDLWTVNLCTFNEFPADDNANASDGQALIKWLFTPRPDNVPKVLKCPLDLDGWILESKLEVFKAVFAYASSPVNFIVRIWLRLPFADSVLAFDLTNELTREQLELKRIDAEFFLLVRCPIVRDESKWTQWEEEASDWRFIEPSNQISIQIIKEDEIGEGLLDAMIGPSDQQQQK</sequence>
<name>A0ABD2LZ17_9BILA</name>
<organism evidence="1 2">
    <name type="scientific">Heterodera trifolii</name>
    <dbReference type="NCBI Taxonomy" id="157864"/>
    <lineage>
        <taxon>Eukaryota</taxon>
        <taxon>Metazoa</taxon>
        <taxon>Ecdysozoa</taxon>
        <taxon>Nematoda</taxon>
        <taxon>Chromadorea</taxon>
        <taxon>Rhabditida</taxon>
        <taxon>Tylenchina</taxon>
        <taxon>Tylenchomorpha</taxon>
        <taxon>Tylenchoidea</taxon>
        <taxon>Heteroderidae</taxon>
        <taxon>Heteroderinae</taxon>
        <taxon>Heterodera</taxon>
    </lineage>
</organism>
<accession>A0ABD2LZ17</accession>
<proteinExistence type="predicted"/>
<protein>
    <recommendedName>
        <fullName evidence="3">F-box domain-containing protein</fullName>
    </recommendedName>
</protein>
<dbReference type="AlphaFoldDB" id="A0ABD2LZ17"/>
<comment type="caution">
    <text evidence="1">The sequence shown here is derived from an EMBL/GenBank/DDBJ whole genome shotgun (WGS) entry which is preliminary data.</text>
</comment>
<evidence type="ECO:0000313" key="1">
    <source>
        <dbReference type="EMBL" id="KAL3120502.1"/>
    </source>
</evidence>
<reference evidence="1 2" key="1">
    <citation type="submission" date="2024-10" db="EMBL/GenBank/DDBJ databases">
        <authorList>
            <person name="Kim D."/>
        </authorList>
    </citation>
    <scope>NUCLEOTIDE SEQUENCE [LARGE SCALE GENOMIC DNA]</scope>
    <source>
        <strain evidence="1">BH-2024</strain>
    </source>
</reference>
<evidence type="ECO:0000313" key="2">
    <source>
        <dbReference type="Proteomes" id="UP001620626"/>
    </source>
</evidence>
<gene>
    <name evidence="1" type="ORF">niasHT_000620</name>
</gene>
<evidence type="ECO:0008006" key="3">
    <source>
        <dbReference type="Google" id="ProtNLM"/>
    </source>
</evidence>
<dbReference type="EMBL" id="JBICBT010000209">
    <property type="protein sequence ID" value="KAL3120502.1"/>
    <property type="molecule type" value="Genomic_DNA"/>
</dbReference>
<keyword evidence="2" id="KW-1185">Reference proteome</keyword>